<feature type="transmembrane region" description="Helical" evidence="1">
    <location>
        <begin position="138"/>
        <end position="159"/>
    </location>
</feature>
<evidence type="ECO:0000256" key="1">
    <source>
        <dbReference type="SAM" id="Phobius"/>
    </source>
</evidence>
<evidence type="ECO:0000313" key="2">
    <source>
        <dbReference type="EMBL" id="MCF4101203.1"/>
    </source>
</evidence>
<accession>A0ABS9EEI2</accession>
<keyword evidence="1" id="KW-0812">Transmembrane</keyword>
<dbReference type="RefSeq" id="WP_236133353.1">
    <property type="nucleotide sequence ID" value="NZ_JAKGTH010000007.1"/>
</dbReference>
<proteinExistence type="predicted"/>
<keyword evidence="1" id="KW-0472">Membrane</keyword>
<keyword evidence="3" id="KW-1185">Reference proteome</keyword>
<gene>
    <name evidence="2" type="ORF">L1I30_05965</name>
</gene>
<keyword evidence="1" id="KW-1133">Transmembrane helix</keyword>
<dbReference type="EMBL" id="JAKGTH010000007">
    <property type="protein sequence ID" value="MCF4101203.1"/>
    <property type="molecule type" value="Genomic_DNA"/>
</dbReference>
<feature type="transmembrane region" description="Helical" evidence="1">
    <location>
        <begin position="113"/>
        <end position="132"/>
    </location>
</feature>
<name>A0ABS9EEI2_9FLAO</name>
<reference evidence="2" key="1">
    <citation type="submission" date="2022-01" db="EMBL/GenBank/DDBJ databases">
        <title>Gillisia lutea sp. nov., isolated from marine plastic residues from the Malvarosa beach (Valencia, Spain).</title>
        <authorList>
            <person name="Vidal-Verdu A."/>
            <person name="Molina-Menor E."/>
            <person name="Satari L."/>
            <person name="Pascual J."/>
            <person name="Pereto J."/>
            <person name="Porcar M."/>
        </authorList>
    </citation>
    <scope>NUCLEOTIDE SEQUENCE</scope>
    <source>
        <strain evidence="2">M10.2A</strain>
    </source>
</reference>
<comment type="caution">
    <text evidence="2">The sequence shown here is derived from an EMBL/GenBank/DDBJ whole genome shotgun (WGS) entry which is preliminary data.</text>
</comment>
<protein>
    <submittedName>
        <fullName evidence="2">Uncharacterized protein</fullName>
    </submittedName>
</protein>
<dbReference type="Proteomes" id="UP001179363">
    <property type="component" value="Unassembled WGS sequence"/>
</dbReference>
<sequence length="189" mass="22133">MDANNQNKGSFTSNLKDHNSLREIKMWFDSYNDLFSDFDPNPYSNRVLSDDFLFQLKKVTKTSTKESIRLNFLFPDKLRNNNDEQNIAERLQTFFNLNKNLLIQQRKRSINKGIRLSSIGIILMIIAGYISFLNPNSFYIHLILILFEPAGWFLLWMGLERVLNSSGKTKKELSFYSKMADTTIEFSSY</sequence>
<evidence type="ECO:0000313" key="3">
    <source>
        <dbReference type="Proteomes" id="UP001179363"/>
    </source>
</evidence>
<organism evidence="2 3">
    <name type="scientific">Gillisia lutea</name>
    <dbReference type="NCBI Taxonomy" id="2909668"/>
    <lineage>
        <taxon>Bacteria</taxon>
        <taxon>Pseudomonadati</taxon>
        <taxon>Bacteroidota</taxon>
        <taxon>Flavobacteriia</taxon>
        <taxon>Flavobacteriales</taxon>
        <taxon>Flavobacteriaceae</taxon>
        <taxon>Gillisia</taxon>
    </lineage>
</organism>